<dbReference type="InterPro" id="IPR019734">
    <property type="entry name" value="TPR_rpt"/>
</dbReference>
<keyword evidence="1" id="KW-0802">TPR repeat</keyword>
<dbReference type="AlphaFoldDB" id="A0A840E0F5"/>
<name>A0A840E0F5_9BACT</name>
<evidence type="ECO:0000256" key="1">
    <source>
        <dbReference type="PROSITE-ProRule" id="PRU00339"/>
    </source>
</evidence>
<evidence type="ECO:0000256" key="2">
    <source>
        <dbReference type="SAM" id="MobiDB-lite"/>
    </source>
</evidence>
<evidence type="ECO:0000256" key="3">
    <source>
        <dbReference type="SAM" id="SignalP"/>
    </source>
</evidence>
<keyword evidence="5" id="KW-1185">Reference proteome</keyword>
<sequence>MTLNRFLLPGLLLLLFAYDLNGQATTVYTEAWRTFKQAEDHRQKNLLDKAQREYEEVATMLLPVHQPDAELLRIQSELNVAKLAVRLGKSDGEKLILDFVRRYQPDPIANTALLEIAKYYFDENQLDKAVEYYLMVPRDMMSADERAEVNFRLGYAYFVQKEFEEAKKYFQFSRSTPGEFYHATNYYLGIIQFFEGNYDVAAEQFRIAEKAPEYQAYIPYYLAQIYFAQRRYDELIAYVAPQLESGGARMKNRQELEQLLGQAYFERGDYALARPLLESYAKGNRKMREEELFQLAFTQYQTQDYALASESFREVSGQNTAVGQSANFYLGDIALRQGDGVGARTAFAAAGRQTFDTELQEEALFNYAKLSYELGFPADAVTAIDQIPPGSKFYTQGQSLLGDVFTTTQDFQRALDILERMPNRSPQLDEAYQRAAFLRGLELLGQGELVQSKALLEKSLQRPVNASFRAQATYWLADLANRQGDYAGSISLTNQFLTLAKSTDGLPPQSSIYTGNYLQGYNYLKQDNYAAALNYFTATVEGIERNLPYITDTDVRERVLGDAMLRAGDAYFTRNQYDLAARFYDNAIQRRTVGFVYALYQKALIEGLRGRSADKVLALEQLVQNYPNSQFADDALYQLALTYQELNRPQQALEPLRTIISQYKVNSPLVNQSLLQLGLISYNLGNSEASINYYKQVFTSNPSPGEAVRAREALREIYVDDMGRADLFFQFFETLPGQEIATDARDSISFRAAVSQYENGNYERAVTSLTEYLRQYPKSPNTLPGVFYRGDSYVALRRYNEALPDYEAVINAGPSRFYLPALKKASLIAYNSVKDFQRSYRLYTLLEAAADNETVRFDAQVGALQSAYRLNDMRATEDYAAKVANNSNATAAQRTIANFYLGKIAFDRKDFVRAVPYFDQVIANSDDERTAEARYLRASSVYQQGSLDRAQQLSLEANRESSGYPYWVAKTVILLSDVLRDKKDLYNSRAALEALLENYTEDAEIVAEARQKLARVEAEIAAGSRLNTQPTNPNRLELDNGGNKK</sequence>
<evidence type="ECO:0000313" key="4">
    <source>
        <dbReference type="EMBL" id="MBB4077423.1"/>
    </source>
</evidence>
<dbReference type="Pfam" id="PF13174">
    <property type="entry name" value="TPR_6"/>
    <property type="match status" value="4"/>
</dbReference>
<dbReference type="PANTHER" id="PTHR12558">
    <property type="entry name" value="CELL DIVISION CYCLE 16,23,27"/>
    <property type="match status" value="1"/>
</dbReference>
<dbReference type="SUPFAM" id="SSF81901">
    <property type="entry name" value="HCP-like"/>
    <property type="match status" value="1"/>
</dbReference>
<dbReference type="PANTHER" id="PTHR12558:SF13">
    <property type="entry name" value="CELL DIVISION CYCLE PROTEIN 27 HOMOLOG"/>
    <property type="match status" value="1"/>
</dbReference>
<comment type="caution">
    <text evidence="4">The sequence shown here is derived from an EMBL/GenBank/DDBJ whole genome shotgun (WGS) entry which is preliminary data.</text>
</comment>
<gene>
    <name evidence="4" type="ORF">GGR28_000024</name>
</gene>
<dbReference type="SMART" id="SM00028">
    <property type="entry name" value="TPR"/>
    <property type="match status" value="9"/>
</dbReference>
<accession>A0A840E0F5</accession>
<dbReference type="Pfam" id="PF13181">
    <property type="entry name" value="TPR_8"/>
    <property type="match status" value="2"/>
</dbReference>
<evidence type="ECO:0000313" key="5">
    <source>
        <dbReference type="Proteomes" id="UP000576209"/>
    </source>
</evidence>
<dbReference type="Gene3D" id="1.25.40.10">
    <property type="entry name" value="Tetratricopeptide repeat domain"/>
    <property type="match status" value="7"/>
</dbReference>
<protein>
    <submittedName>
        <fullName evidence="4">Tetratricopeptide (TPR) repeat protein</fullName>
    </submittedName>
</protein>
<dbReference type="EMBL" id="JACIFF010000001">
    <property type="protein sequence ID" value="MBB4077423.1"/>
    <property type="molecule type" value="Genomic_DNA"/>
</dbReference>
<feature type="signal peptide" evidence="3">
    <location>
        <begin position="1"/>
        <end position="24"/>
    </location>
</feature>
<feature type="region of interest" description="Disordered" evidence="2">
    <location>
        <begin position="1023"/>
        <end position="1045"/>
    </location>
</feature>
<feature type="repeat" description="TPR" evidence="1">
    <location>
        <begin position="671"/>
        <end position="704"/>
    </location>
</feature>
<feature type="chain" id="PRO_5032524678" evidence="3">
    <location>
        <begin position="25"/>
        <end position="1045"/>
    </location>
</feature>
<dbReference type="PROSITE" id="PS50005">
    <property type="entry name" value="TPR"/>
    <property type="match status" value="1"/>
</dbReference>
<keyword evidence="3" id="KW-0732">Signal</keyword>
<dbReference type="Pfam" id="PF13432">
    <property type="entry name" value="TPR_16"/>
    <property type="match status" value="4"/>
</dbReference>
<proteinExistence type="predicted"/>
<organism evidence="4 5">
    <name type="scientific">Neolewinella aquimaris</name>
    <dbReference type="NCBI Taxonomy" id="1835722"/>
    <lineage>
        <taxon>Bacteria</taxon>
        <taxon>Pseudomonadati</taxon>
        <taxon>Bacteroidota</taxon>
        <taxon>Saprospiria</taxon>
        <taxon>Saprospirales</taxon>
        <taxon>Lewinellaceae</taxon>
        <taxon>Neolewinella</taxon>
    </lineage>
</organism>
<dbReference type="Proteomes" id="UP000576209">
    <property type="component" value="Unassembled WGS sequence"/>
</dbReference>
<reference evidence="4 5" key="1">
    <citation type="submission" date="2020-08" db="EMBL/GenBank/DDBJ databases">
        <title>Genomic Encyclopedia of Type Strains, Phase IV (KMG-IV): sequencing the most valuable type-strain genomes for metagenomic binning, comparative biology and taxonomic classification.</title>
        <authorList>
            <person name="Goeker M."/>
        </authorList>
    </citation>
    <scope>NUCLEOTIDE SEQUENCE [LARGE SCALE GENOMIC DNA]</scope>
    <source>
        <strain evidence="4 5">DSM 105137</strain>
    </source>
</reference>
<dbReference type="RefSeq" id="WP_183493687.1">
    <property type="nucleotide sequence ID" value="NZ_JACIFF010000001.1"/>
</dbReference>
<feature type="compositionally biased region" description="Polar residues" evidence="2">
    <location>
        <begin position="1025"/>
        <end position="1034"/>
    </location>
</feature>
<dbReference type="InterPro" id="IPR011990">
    <property type="entry name" value="TPR-like_helical_dom_sf"/>
</dbReference>
<dbReference type="SUPFAM" id="SSF48452">
    <property type="entry name" value="TPR-like"/>
    <property type="match status" value="4"/>
</dbReference>